<sequence length="262" mass="27811">MRTSSIIGRVAILGAGAVLVWRCVLALPGDTAGPDTARHLLQGTLISAGVVVLLALLLRLDRRGLPDVGMGPFPANARAFLLGVGLWALPALAGAAACVGLGWASISLESSVTAVLAALPPLALGVFLFEAFPEELILRGYVQGLVGRRYAAWVALLAQMLVFVLFAWAVGALYSTEQWMLIPGLALILGYARAVSGNVWCCIGIHLAWMTTAQLLSPAHGHAVVQDMQTLQFIAFALLPSMTIGIVLPLLRPTFDWRRPMV</sequence>
<keyword evidence="1" id="KW-0812">Transmembrane</keyword>
<evidence type="ECO:0000313" key="4">
    <source>
        <dbReference type="Proteomes" id="UP000552587"/>
    </source>
</evidence>
<dbReference type="RefSeq" id="WP_182668350.1">
    <property type="nucleotide sequence ID" value="NZ_JACHTE010000002.1"/>
</dbReference>
<feature type="domain" description="CAAX prenyl protease 2/Lysostaphin resistance protein A-like" evidence="2">
    <location>
        <begin position="120"/>
        <end position="209"/>
    </location>
</feature>
<dbReference type="EMBL" id="JACHTE010000002">
    <property type="protein sequence ID" value="MBB1087568.1"/>
    <property type="molecule type" value="Genomic_DNA"/>
</dbReference>
<evidence type="ECO:0000259" key="2">
    <source>
        <dbReference type="Pfam" id="PF02517"/>
    </source>
</evidence>
<keyword evidence="3" id="KW-0378">Hydrolase</keyword>
<dbReference type="GO" id="GO:0080120">
    <property type="term" value="P:CAAX-box protein maturation"/>
    <property type="evidence" value="ECO:0007669"/>
    <property type="project" value="UniProtKB-ARBA"/>
</dbReference>
<keyword evidence="1" id="KW-1133">Transmembrane helix</keyword>
<dbReference type="GO" id="GO:0006508">
    <property type="term" value="P:proteolysis"/>
    <property type="evidence" value="ECO:0007669"/>
    <property type="project" value="UniProtKB-KW"/>
</dbReference>
<feature type="transmembrane region" description="Helical" evidence="1">
    <location>
        <begin position="230"/>
        <end position="251"/>
    </location>
</feature>
<evidence type="ECO:0000313" key="3">
    <source>
        <dbReference type="EMBL" id="MBB1087568.1"/>
    </source>
</evidence>
<organism evidence="3 4">
    <name type="scientific">Marilutibacter penaei</name>
    <dbReference type="NCBI Taxonomy" id="2759900"/>
    <lineage>
        <taxon>Bacteria</taxon>
        <taxon>Pseudomonadati</taxon>
        <taxon>Pseudomonadota</taxon>
        <taxon>Gammaproteobacteria</taxon>
        <taxon>Lysobacterales</taxon>
        <taxon>Lysobacteraceae</taxon>
        <taxon>Marilutibacter</taxon>
    </lineage>
</organism>
<dbReference type="GO" id="GO:0008237">
    <property type="term" value="F:metallopeptidase activity"/>
    <property type="evidence" value="ECO:0007669"/>
    <property type="project" value="UniProtKB-KW"/>
</dbReference>
<comment type="caution">
    <text evidence="3">The sequence shown here is derived from an EMBL/GenBank/DDBJ whole genome shotgun (WGS) entry which is preliminary data.</text>
</comment>
<dbReference type="Proteomes" id="UP000552587">
    <property type="component" value="Unassembled WGS sequence"/>
</dbReference>
<accession>A0A7W3U291</accession>
<protein>
    <submittedName>
        <fullName evidence="3">CPBP family intramembrane metalloprotease</fullName>
    </submittedName>
</protein>
<proteinExistence type="predicted"/>
<keyword evidence="3" id="KW-0482">Metalloprotease</keyword>
<keyword evidence="3" id="KW-0645">Protease</keyword>
<reference evidence="3 4" key="1">
    <citation type="submission" date="2020-07" db="EMBL/GenBank/DDBJ databases">
        <authorList>
            <person name="Xu S."/>
            <person name="Li A."/>
        </authorList>
    </citation>
    <scope>NUCLEOTIDE SEQUENCE [LARGE SCALE GENOMIC DNA]</scope>
    <source>
        <strain evidence="3 4">SG-8</strain>
    </source>
</reference>
<keyword evidence="4" id="KW-1185">Reference proteome</keyword>
<name>A0A7W3U291_9GAMM</name>
<dbReference type="Pfam" id="PF02517">
    <property type="entry name" value="Rce1-like"/>
    <property type="match status" value="1"/>
</dbReference>
<dbReference type="AlphaFoldDB" id="A0A7W3U291"/>
<dbReference type="GO" id="GO:0004175">
    <property type="term" value="F:endopeptidase activity"/>
    <property type="evidence" value="ECO:0007669"/>
    <property type="project" value="UniProtKB-ARBA"/>
</dbReference>
<evidence type="ECO:0000256" key="1">
    <source>
        <dbReference type="SAM" id="Phobius"/>
    </source>
</evidence>
<dbReference type="InterPro" id="IPR003675">
    <property type="entry name" value="Rce1/LyrA-like_dom"/>
</dbReference>
<feature type="transmembrane region" description="Helical" evidence="1">
    <location>
        <begin position="150"/>
        <end position="174"/>
    </location>
</feature>
<keyword evidence="1" id="KW-0472">Membrane</keyword>
<feature type="transmembrane region" description="Helical" evidence="1">
    <location>
        <begin position="180"/>
        <end position="209"/>
    </location>
</feature>
<feature type="transmembrane region" description="Helical" evidence="1">
    <location>
        <begin position="36"/>
        <end position="58"/>
    </location>
</feature>
<feature type="transmembrane region" description="Helical" evidence="1">
    <location>
        <begin position="110"/>
        <end position="129"/>
    </location>
</feature>
<feature type="transmembrane region" description="Helical" evidence="1">
    <location>
        <begin position="79"/>
        <end position="104"/>
    </location>
</feature>
<gene>
    <name evidence="3" type="ORF">H4F99_03590</name>
</gene>